<organism evidence="5 6">
    <name type="scientific">Acropora cervicornis</name>
    <name type="common">Staghorn coral</name>
    <dbReference type="NCBI Taxonomy" id="6130"/>
    <lineage>
        <taxon>Eukaryota</taxon>
        <taxon>Metazoa</taxon>
        <taxon>Cnidaria</taxon>
        <taxon>Anthozoa</taxon>
        <taxon>Hexacorallia</taxon>
        <taxon>Scleractinia</taxon>
        <taxon>Astrocoeniina</taxon>
        <taxon>Acroporidae</taxon>
        <taxon>Acropora</taxon>
    </lineage>
</organism>
<evidence type="ECO:0000259" key="4">
    <source>
        <dbReference type="Pfam" id="PF23328"/>
    </source>
</evidence>
<gene>
    <name evidence="5" type="ORF">P5673_003779</name>
</gene>
<reference evidence="5" key="2">
    <citation type="journal article" date="2023" name="Science">
        <title>Genomic signatures of disease resistance in endangered staghorn corals.</title>
        <authorList>
            <person name="Vollmer S.V."/>
            <person name="Selwyn J.D."/>
            <person name="Despard B.A."/>
            <person name="Roesel C.L."/>
        </authorList>
    </citation>
    <scope>NUCLEOTIDE SEQUENCE</scope>
    <source>
        <strain evidence="5">K2</strain>
    </source>
</reference>
<accession>A0AAD9R142</accession>
<keyword evidence="3" id="KW-0732">Signal</keyword>
<feature type="region of interest" description="Disordered" evidence="1">
    <location>
        <begin position="485"/>
        <end position="563"/>
    </location>
</feature>
<feature type="signal peptide" evidence="3">
    <location>
        <begin position="1"/>
        <end position="25"/>
    </location>
</feature>
<sequence length="563" mass="62483">MVDTLTGTVFTQAFVLLLFKPLVFSSLKQAGCLVTRRDNGDRIQYNESYNRACSGRDDPCQSIEGRLLRRGSCVCQCSRAASTYRGDMGHCVENKNNREGCRLRFQRERVEGPLQVFNNSSSMEFKARSLRVKSCNSATTTYYRTDQSSQPWKQLQTGKQTFKIRKDNRARFLEWNGQPEDALFGKIVKVQIECEEKDEERSNSNFNSHCIVFKVHGSFKTSCPVDEQPSALPTTHTVSVTDAVNSSSTMSYTVTLSPEEATQEPTVSNATVGSGRSLIEDIENDSNTGLSVGEKVAIPIWLIGVIVGGAVIGTLAISAIIWMCYRMKQSTLINFLLFPATGNPIHNHDDAFVTFSTPESSSRTCEAGYAKVVSPDRKGYAVLKPTLGRTRSDYQQLLRPCEDHSGYLLPMEERSKLETTEIQETSTTEPAMYIQAENPFVLHEKPKDKEDPYAKLCDFTTAQARPDNLNFRGETDSRYVECGENQKDIANDGPSSPVYATLEGPDSPPLEGPTGLSHEEAPTNHGPEGTNPQYLEIIPSEESHPAGSVTNTSSEARKNMYLM</sequence>
<proteinExistence type="predicted"/>
<feature type="transmembrane region" description="Helical" evidence="2">
    <location>
        <begin position="300"/>
        <end position="325"/>
    </location>
</feature>
<keyword evidence="6" id="KW-1185">Reference proteome</keyword>
<dbReference type="Proteomes" id="UP001249851">
    <property type="component" value="Unassembled WGS sequence"/>
</dbReference>
<dbReference type="Pfam" id="PF23328">
    <property type="entry name" value="Sha_B_N"/>
    <property type="match status" value="1"/>
</dbReference>
<keyword evidence="2" id="KW-1133">Transmembrane helix</keyword>
<reference evidence="5" key="1">
    <citation type="journal article" date="2023" name="G3 (Bethesda)">
        <title>Whole genome assembly and annotation of the endangered Caribbean coral Acropora cervicornis.</title>
        <authorList>
            <person name="Selwyn J.D."/>
            <person name="Vollmer S.V."/>
        </authorList>
    </citation>
    <scope>NUCLEOTIDE SEQUENCE</scope>
    <source>
        <strain evidence="5">K2</strain>
    </source>
</reference>
<evidence type="ECO:0000313" key="5">
    <source>
        <dbReference type="EMBL" id="KAK2571213.1"/>
    </source>
</evidence>
<evidence type="ECO:0000256" key="3">
    <source>
        <dbReference type="SAM" id="SignalP"/>
    </source>
</evidence>
<comment type="caution">
    <text evidence="5">The sequence shown here is derived from an EMBL/GenBank/DDBJ whole genome shotgun (WGS) entry which is preliminary data.</text>
</comment>
<dbReference type="EMBL" id="JARQWQ010000006">
    <property type="protein sequence ID" value="KAK2571213.1"/>
    <property type="molecule type" value="Genomic_DNA"/>
</dbReference>
<keyword evidence="2" id="KW-0472">Membrane</keyword>
<evidence type="ECO:0000256" key="1">
    <source>
        <dbReference type="SAM" id="MobiDB-lite"/>
    </source>
</evidence>
<evidence type="ECO:0000313" key="6">
    <source>
        <dbReference type="Proteomes" id="UP001249851"/>
    </source>
</evidence>
<feature type="chain" id="PRO_5042079684" description="Shavenoid isoform B-like N-terminal domain-containing protein" evidence="3">
    <location>
        <begin position="26"/>
        <end position="563"/>
    </location>
</feature>
<dbReference type="AlphaFoldDB" id="A0AAD9R142"/>
<evidence type="ECO:0000256" key="2">
    <source>
        <dbReference type="SAM" id="Phobius"/>
    </source>
</evidence>
<protein>
    <recommendedName>
        <fullName evidence="4">Shavenoid isoform B-like N-terminal domain-containing protein</fullName>
    </recommendedName>
</protein>
<dbReference type="InterPro" id="IPR057507">
    <property type="entry name" value="Sha_B-like_N"/>
</dbReference>
<keyword evidence="2" id="KW-0812">Transmembrane</keyword>
<name>A0AAD9R142_ACRCE</name>
<feature type="domain" description="Shavenoid isoform B-like N-terminal" evidence="4">
    <location>
        <begin position="34"/>
        <end position="94"/>
    </location>
</feature>